<proteinExistence type="predicted"/>
<protein>
    <submittedName>
        <fullName evidence="1">Uncharacterized protein</fullName>
    </submittedName>
</protein>
<organism evidence="1 2">
    <name type="scientific">Epilithonimonas bovis DSM 19482</name>
    <dbReference type="NCBI Taxonomy" id="1121284"/>
    <lineage>
        <taxon>Bacteria</taxon>
        <taxon>Pseudomonadati</taxon>
        <taxon>Bacteroidota</taxon>
        <taxon>Flavobacteriia</taxon>
        <taxon>Flavobacteriales</taxon>
        <taxon>Weeksellaceae</taxon>
        <taxon>Chryseobacterium group</taxon>
        <taxon>Epilithonimonas</taxon>
    </lineage>
</organism>
<accession>A0A1U7PT76</accession>
<evidence type="ECO:0000313" key="1">
    <source>
        <dbReference type="EMBL" id="SIT95907.1"/>
    </source>
</evidence>
<reference evidence="2" key="1">
    <citation type="submission" date="2016-10" db="EMBL/GenBank/DDBJ databases">
        <authorList>
            <person name="Varghese N."/>
            <person name="Submissions S."/>
        </authorList>
    </citation>
    <scope>NUCLEOTIDE SEQUENCE [LARGE SCALE GENOMIC DNA]</scope>
    <source>
        <strain evidence="2">DSM 19482</strain>
    </source>
</reference>
<sequence>MANVVFMSDLQPGLSGALFLFYQKKKKAGTEDGKAALIIILKKQKSINKADSVYTFIKT</sequence>
<dbReference type="AlphaFoldDB" id="A0A1U7PT76"/>
<dbReference type="EMBL" id="FTPU01000004">
    <property type="protein sequence ID" value="SIT95907.1"/>
    <property type="molecule type" value="Genomic_DNA"/>
</dbReference>
<evidence type="ECO:0000313" key="2">
    <source>
        <dbReference type="Proteomes" id="UP000187261"/>
    </source>
</evidence>
<dbReference type="Proteomes" id="UP000187261">
    <property type="component" value="Unassembled WGS sequence"/>
</dbReference>
<gene>
    <name evidence="1" type="ORF">SAMN05660493_00576</name>
</gene>
<name>A0A1U7PT76_9FLAO</name>
<keyword evidence="2" id="KW-1185">Reference proteome</keyword>